<dbReference type="EMBL" id="CM029053">
    <property type="protein sequence ID" value="KAG2548761.1"/>
    <property type="molecule type" value="Genomic_DNA"/>
</dbReference>
<organism evidence="1 2">
    <name type="scientific">Panicum virgatum</name>
    <name type="common">Blackwell switchgrass</name>
    <dbReference type="NCBI Taxonomy" id="38727"/>
    <lineage>
        <taxon>Eukaryota</taxon>
        <taxon>Viridiplantae</taxon>
        <taxon>Streptophyta</taxon>
        <taxon>Embryophyta</taxon>
        <taxon>Tracheophyta</taxon>
        <taxon>Spermatophyta</taxon>
        <taxon>Magnoliopsida</taxon>
        <taxon>Liliopsida</taxon>
        <taxon>Poales</taxon>
        <taxon>Poaceae</taxon>
        <taxon>PACMAD clade</taxon>
        <taxon>Panicoideae</taxon>
        <taxon>Panicodae</taxon>
        <taxon>Paniceae</taxon>
        <taxon>Panicinae</taxon>
        <taxon>Panicum</taxon>
        <taxon>Panicum sect. Hiantes</taxon>
    </lineage>
</organism>
<sequence>MATDQVPHARDLSFASVVPEDVAHPVFDEMSPLDVVWDKKVQHGFDSDGLLQQLALWTGEQVSLMVSVMFEEMHQGGEDLIGKEKKPTAEFSHISAASLPVELYVDLGCLRYHSDVVQYEDLSSHLDTHHSQQSAYLVDEDSKSINQSSISNMLSQEKCSYFILDSGINEMDLMLVGIALEEANAAAYAEPAMFRYEMEREHDAGKLFCEMANEIVWGDIPSDIET</sequence>
<proteinExistence type="predicted"/>
<protein>
    <submittedName>
        <fullName evidence="1">Uncharacterized protein</fullName>
    </submittedName>
</protein>
<reference evidence="1" key="1">
    <citation type="submission" date="2020-05" db="EMBL/GenBank/DDBJ databases">
        <title>WGS assembly of Panicum virgatum.</title>
        <authorList>
            <person name="Lovell J.T."/>
            <person name="Jenkins J."/>
            <person name="Shu S."/>
            <person name="Juenger T.E."/>
            <person name="Schmutz J."/>
        </authorList>
    </citation>
    <scope>NUCLEOTIDE SEQUENCE</scope>
    <source>
        <strain evidence="1">AP13</strain>
    </source>
</reference>
<evidence type="ECO:0000313" key="2">
    <source>
        <dbReference type="Proteomes" id="UP000823388"/>
    </source>
</evidence>
<dbReference type="EMBL" id="CM029053">
    <property type="protein sequence ID" value="KAG2548764.1"/>
    <property type="molecule type" value="Genomic_DNA"/>
</dbReference>
<keyword evidence="2" id="KW-1185">Reference proteome</keyword>
<dbReference type="EMBL" id="CM029053">
    <property type="protein sequence ID" value="KAG2548762.1"/>
    <property type="molecule type" value="Genomic_DNA"/>
</dbReference>
<dbReference type="EMBL" id="CM029053">
    <property type="protein sequence ID" value="KAG2548763.1"/>
    <property type="molecule type" value="Genomic_DNA"/>
</dbReference>
<dbReference type="Proteomes" id="UP000823388">
    <property type="component" value="Chromosome 9K"/>
</dbReference>
<gene>
    <name evidence="1" type="ORF">PVAP13_9KG217400</name>
</gene>
<evidence type="ECO:0000313" key="1">
    <source>
        <dbReference type="EMBL" id="KAG2548763.1"/>
    </source>
</evidence>
<accession>A0A8T0NHQ8</accession>
<dbReference type="AlphaFoldDB" id="A0A8T0NHQ8"/>
<comment type="caution">
    <text evidence="1">The sequence shown here is derived from an EMBL/GenBank/DDBJ whole genome shotgun (WGS) entry which is preliminary data.</text>
</comment>
<name>A0A8T0NHQ8_PANVG</name>